<accession>A0ABM1VS17</accession>
<feature type="chain" id="PRO_5046452580" evidence="2">
    <location>
        <begin position="33"/>
        <end position="188"/>
    </location>
</feature>
<keyword evidence="3" id="KW-1185">Reference proteome</keyword>
<protein>
    <submittedName>
        <fullName evidence="4">Uncharacterized protein LOC106011533</fullName>
    </submittedName>
</protein>
<dbReference type="Proteomes" id="UP000694888">
    <property type="component" value="Unplaced"/>
</dbReference>
<dbReference type="GeneID" id="106011533"/>
<name>A0ABM1VS17_APLCA</name>
<proteinExistence type="predicted"/>
<sequence>MGFTGSSSSSVRQMAILSLVVVLLQSFQSGSTSPSIANIDIDGALGGLQQALEGLEQQNENNRLVVRDLTRQTLLNIFQSEDRIRAEGDSGIVQVRYSRLGTKNYHANTFVGTSFISVHDHSNAINTCGMGEFIAVLNGVEFQTRHNDYLLVMPSTTSKDWHATEPVPFPPVPESVTSLPTPEVDTAC</sequence>
<feature type="region of interest" description="Disordered" evidence="1">
    <location>
        <begin position="163"/>
        <end position="188"/>
    </location>
</feature>
<dbReference type="RefSeq" id="XP_035825209.1">
    <property type="nucleotide sequence ID" value="XM_035969316.1"/>
</dbReference>
<organism evidence="3 4">
    <name type="scientific">Aplysia californica</name>
    <name type="common">California sea hare</name>
    <dbReference type="NCBI Taxonomy" id="6500"/>
    <lineage>
        <taxon>Eukaryota</taxon>
        <taxon>Metazoa</taxon>
        <taxon>Spiralia</taxon>
        <taxon>Lophotrochozoa</taxon>
        <taxon>Mollusca</taxon>
        <taxon>Gastropoda</taxon>
        <taxon>Heterobranchia</taxon>
        <taxon>Euthyneura</taxon>
        <taxon>Tectipleura</taxon>
        <taxon>Aplysiida</taxon>
        <taxon>Aplysioidea</taxon>
        <taxon>Aplysiidae</taxon>
        <taxon>Aplysia</taxon>
    </lineage>
</organism>
<reference evidence="4" key="1">
    <citation type="submission" date="2025-08" db="UniProtKB">
        <authorList>
            <consortium name="RefSeq"/>
        </authorList>
    </citation>
    <scope>IDENTIFICATION</scope>
</reference>
<evidence type="ECO:0000313" key="3">
    <source>
        <dbReference type="Proteomes" id="UP000694888"/>
    </source>
</evidence>
<gene>
    <name evidence="4" type="primary">LOC106011533</name>
</gene>
<keyword evidence="2" id="KW-0732">Signal</keyword>
<evidence type="ECO:0000256" key="2">
    <source>
        <dbReference type="SAM" id="SignalP"/>
    </source>
</evidence>
<evidence type="ECO:0000313" key="4">
    <source>
        <dbReference type="RefSeq" id="XP_035825209.1"/>
    </source>
</evidence>
<evidence type="ECO:0000256" key="1">
    <source>
        <dbReference type="SAM" id="MobiDB-lite"/>
    </source>
</evidence>
<feature type="signal peptide" evidence="2">
    <location>
        <begin position="1"/>
        <end position="32"/>
    </location>
</feature>